<organism evidence="1">
    <name type="scientific">Kribbella sp. HUAS MG21</name>
    <dbReference type="NCBI Taxonomy" id="3160966"/>
    <lineage>
        <taxon>Bacteria</taxon>
        <taxon>Bacillati</taxon>
        <taxon>Actinomycetota</taxon>
        <taxon>Actinomycetes</taxon>
        <taxon>Propionibacteriales</taxon>
        <taxon>Kribbellaceae</taxon>
        <taxon>Kribbella</taxon>
    </lineage>
</organism>
<name>A0AAU7TFD7_9ACTN</name>
<accession>A0AAU7TFD7</accession>
<dbReference type="RefSeq" id="WP_350278289.1">
    <property type="nucleotide sequence ID" value="NZ_CP158165.1"/>
</dbReference>
<reference evidence="1" key="1">
    <citation type="submission" date="2024-06" db="EMBL/GenBank/DDBJ databases">
        <title>Kribbella sp. strain HUAS MG21 genome sequences.</title>
        <authorList>
            <person name="Mo P."/>
        </authorList>
    </citation>
    <scope>NUCLEOTIDE SEQUENCE</scope>
    <source>
        <strain evidence="1">HUAS MG21</strain>
    </source>
</reference>
<sequence length="164" mass="17891">MTDVLSAGIWRRVGRGRRCEVPGLRAEEIGEILAALPADLGPYRLLMHQLVPGRGRYVPDARLLDPARLAELVAEGHWQYFIVSERLSPGIIAKLPDVDSATLSVNGAINLQIGVRSRLGPEAPSLGIVTKVATEAGESRTHDDYNKIYNAALRTARKLSSKSR</sequence>
<dbReference type="AlphaFoldDB" id="A0AAU7TFD7"/>
<dbReference type="EMBL" id="CP158165">
    <property type="protein sequence ID" value="XBV25478.1"/>
    <property type="molecule type" value="Genomic_DNA"/>
</dbReference>
<proteinExistence type="predicted"/>
<protein>
    <submittedName>
        <fullName evidence="1">Uncharacterized protein</fullName>
    </submittedName>
</protein>
<gene>
    <name evidence="1" type="ORF">ABN611_03450</name>
</gene>
<evidence type="ECO:0000313" key="1">
    <source>
        <dbReference type="EMBL" id="XBV25478.1"/>
    </source>
</evidence>